<name>A0A8E2F1Z7_9PEZI</name>
<evidence type="ECO:0000313" key="2">
    <source>
        <dbReference type="Proteomes" id="UP000250140"/>
    </source>
</evidence>
<proteinExistence type="predicted"/>
<gene>
    <name evidence="1" type="ORF">AOQ84DRAFT_363586</name>
</gene>
<protein>
    <submittedName>
        <fullName evidence="1">Uncharacterized protein</fullName>
    </submittedName>
</protein>
<dbReference type="EMBL" id="KV749524">
    <property type="protein sequence ID" value="OCL09061.1"/>
    <property type="molecule type" value="Genomic_DNA"/>
</dbReference>
<sequence length="208" mass="23174">MKRSANIVVVLLSSSHNRLGSSGPSWDNFSLNIDVTDGKSLQGHHITPFYWILNQNDQAPHAGAPTVFAIMEGIRNVNLSLNYARWQYYRGTQGFSIPRPGPMLKLEYRISFTLGHMPSIVEETVGNLAQYRDPNSNGMNCWVVFHLHCDQADPSLFYTDPATGNIYIGSFSSAYTMAKPQVGEAKAMGCEWTTRARSQVSSTPDWPL</sequence>
<evidence type="ECO:0000313" key="1">
    <source>
        <dbReference type="EMBL" id="OCL09061.1"/>
    </source>
</evidence>
<keyword evidence="2" id="KW-1185">Reference proteome</keyword>
<organism evidence="1 2">
    <name type="scientific">Glonium stellatum</name>
    <dbReference type="NCBI Taxonomy" id="574774"/>
    <lineage>
        <taxon>Eukaryota</taxon>
        <taxon>Fungi</taxon>
        <taxon>Dikarya</taxon>
        <taxon>Ascomycota</taxon>
        <taxon>Pezizomycotina</taxon>
        <taxon>Dothideomycetes</taxon>
        <taxon>Pleosporomycetidae</taxon>
        <taxon>Gloniales</taxon>
        <taxon>Gloniaceae</taxon>
        <taxon>Glonium</taxon>
    </lineage>
</organism>
<dbReference type="AlphaFoldDB" id="A0A8E2F1Z7"/>
<reference evidence="1 2" key="1">
    <citation type="journal article" date="2016" name="Nat. Commun.">
        <title>Ectomycorrhizal ecology is imprinted in the genome of the dominant symbiotic fungus Cenococcum geophilum.</title>
        <authorList>
            <consortium name="DOE Joint Genome Institute"/>
            <person name="Peter M."/>
            <person name="Kohler A."/>
            <person name="Ohm R.A."/>
            <person name="Kuo A."/>
            <person name="Krutzmann J."/>
            <person name="Morin E."/>
            <person name="Arend M."/>
            <person name="Barry K.W."/>
            <person name="Binder M."/>
            <person name="Choi C."/>
            <person name="Clum A."/>
            <person name="Copeland A."/>
            <person name="Grisel N."/>
            <person name="Haridas S."/>
            <person name="Kipfer T."/>
            <person name="LaButti K."/>
            <person name="Lindquist E."/>
            <person name="Lipzen A."/>
            <person name="Maire R."/>
            <person name="Meier B."/>
            <person name="Mihaltcheva S."/>
            <person name="Molinier V."/>
            <person name="Murat C."/>
            <person name="Poggeler S."/>
            <person name="Quandt C.A."/>
            <person name="Sperisen C."/>
            <person name="Tritt A."/>
            <person name="Tisserant E."/>
            <person name="Crous P.W."/>
            <person name="Henrissat B."/>
            <person name="Nehls U."/>
            <person name="Egli S."/>
            <person name="Spatafora J.W."/>
            <person name="Grigoriev I.V."/>
            <person name="Martin F.M."/>
        </authorList>
    </citation>
    <scope>NUCLEOTIDE SEQUENCE [LARGE SCALE GENOMIC DNA]</scope>
    <source>
        <strain evidence="1 2">CBS 207.34</strain>
    </source>
</reference>
<dbReference type="Proteomes" id="UP000250140">
    <property type="component" value="Unassembled WGS sequence"/>
</dbReference>
<accession>A0A8E2F1Z7</accession>